<keyword evidence="11" id="KW-1185">Reference proteome</keyword>
<evidence type="ECO:0000256" key="1">
    <source>
        <dbReference type="ARBA" id="ARBA00004211"/>
    </source>
</evidence>
<dbReference type="PROSITE" id="PS50192">
    <property type="entry name" value="T_SNARE"/>
    <property type="match status" value="1"/>
</dbReference>
<dbReference type="AlphaFoldDB" id="A0A653DUX5"/>
<evidence type="ECO:0000313" key="11">
    <source>
        <dbReference type="Proteomes" id="UP000410492"/>
    </source>
</evidence>
<dbReference type="CDD" id="cd15848">
    <property type="entry name" value="SNARE_syntaxin1-like"/>
    <property type="match status" value="1"/>
</dbReference>
<dbReference type="GO" id="GO:0005886">
    <property type="term" value="C:plasma membrane"/>
    <property type="evidence" value="ECO:0007669"/>
    <property type="project" value="TreeGrafter"/>
</dbReference>
<evidence type="ECO:0000256" key="3">
    <source>
        <dbReference type="ARBA" id="ARBA00022448"/>
    </source>
</evidence>
<proteinExistence type="inferred from homology"/>
<keyword evidence="5" id="KW-0532">Neurotransmitter transport</keyword>
<evidence type="ECO:0000256" key="8">
    <source>
        <dbReference type="SAM" id="Phobius"/>
    </source>
</evidence>
<dbReference type="EMBL" id="CAACVG010014502">
    <property type="protein sequence ID" value="VEN63295.1"/>
    <property type="molecule type" value="Genomic_DNA"/>
</dbReference>
<dbReference type="PANTHER" id="PTHR19957:SF424">
    <property type="entry name" value="SYNTAXIN-1A"/>
    <property type="match status" value="1"/>
</dbReference>
<dbReference type="GO" id="GO:0006886">
    <property type="term" value="P:intracellular protein transport"/>
    <property type="evidence" value="ECO:0007669"/>
    <property type="project" value="TreeGrafter"/>
</dbReference>
<feature type="domain" description="T-SNARE coiled-coil homology" evidence="9">
    <location>
        <begin position="197"/>
        <end position="259"/>
    </location>
</feature>
<dbReference type="InterPro" id="IPR006011">
    <property type="entry name" value="Syntaxin_N"/>
</dbReference>
<dbReference type="GO" id="GO:0006887">
    <property type="term" value="P:exocytosis"/>
    <property type="evidence" value="ECO:0007669"/>
    <property type="project" value="TreeGrafter"/>
</dbReference>
<dbReference type="InterPro" id="IPR010989">
    <property type="entry name" value="SNARE"/>
</dbReference>
<comment type="subcellular location">
    <subcellularLocation>
        <location evidence="1">Membrane</location>
        <topology evidence="1">Single-pass type IV membrane protein</topology>
    </subcellularLocation>
</comment>
<evidence type="ECO:0000256" key="6">
    <source>
        <dbReference type="ARBA" id="ARBA00022989"/>
    </source>
</evidence>
<keyword evidence="3" id="KW-0813">Transport</keyword>
<evidence type="ECO:0000313" key="10">
    <source>
        <dbReference type="EMBL" id="VEN63295.1"/>
    </source>
</evidence>
<dbReference type="GO" id="GO:0006906">
    <property type="term" value="P:vesicle fusion"/>
    <property type="evidence" value="ECO:0007669"/>
    <property type="project" value="TreeGrafter"/>
</dbReference>
<dbReference type="GO" id="GO:0006836">
    <property type="term" value="P:neurotransmitter transport"/>
    <property type="evidence" value="ECO:0007669"/>
    <property type="project" value="UniProtKB-KW"/>
</dbReference>
<dbReference type="GO" id="GO:0000149">
    <property type="term" value="F:SNARE binding"/>
    <property type="evidence" value="ECO:0007669"/>
    <property type="project" value="TreeGrafter"/>
</dbReference>
<dbReference type="GO" id="GO:0048278">
    <property type="term" value="P:vesicle docking"/>
    <property type="evidence" value="ECO:0007669"/>
    <property type="project" value="TreeGrafter"/>
</dbReference>
<evidence type="ECO:0000256" key="5">
    <source>
        <dbReference type="ARBA" id="ARBA00022775"/>
    </source>
</evidence>
<evidence type="ECO:0000256" key="2">
    <source>
        <dbReference type="ARBA" id="ARBA00009063"/>
    </source>
</evidence>
<dbReference type="Proteomes" id="UP000410492">
    <property type="component" value="Unassembled WGS sequence"/>
</dbReference>
<name>A0A653DUX5_CALMS</name>
<dbReference type="InterPro" id="IPR000727">
    <property type="entry name" value="T_SNARE_dom"/>
</dbReference>
<dbReference type="InterPro" id="IPR045242">
    <property type="entry name" value="Syntaxin"/>
</dbReference>
<gene>
    <name evidence="10" type="ORF">CALMAC_LOCUS20157</name>
</gene>
<dbReference type="PANTHER" id="PTHR19957">
    <property type="entry name" value="SYNTAXIN"/>
    <property type="match status" value="1"/>
</dbReference>
<organism evidence="10 11">
    <name type="scientific">Callosobruchus maculatus</name>
    <name type="common">Southern cowpea weevil</name>
    <name type="synonym">Pulse bruchid</name>
    <dbReference type="NCBI Taxonomy" id="64391"/>
    <lineage>
        <taxon>Eukaryota</taxon>
        <taxon>Metazoa</taxon>
        <taxon>Ecdysozoa</taxon>
        <taxon>Arthropoda</taxon>
        <taxon>Hexapoda</taxon>
        <taxon>Insecta</taxon>
        <taxon>Pterygota</taxon>
        <taxon>Neoptera</taxon>
        <taxon>Endopterygota</taxon>
        <taxon>Coleoptera</taxon>
        <taxon>Polyphaga</taxon>
        <taxon>Cucujiformia</taxon>
        <taxon>Chrysomeloidea</taxon>
        <taxon>Chrysomelidae</taxon>
        <taxon>Bruchinae</taxon>
        <taxon>Bruchini</taxon>
        <taxon>Callosobruchus</taxon>
    </lineage>
</organism>
<dbReference type="GO" id="GO:0005484">
    <property type="term" value="F:SNAP receptor activity"/>
    <property type="evidence" value="ECO:0007669"/>
    <property type="project" value="TreeGrafter"/>
</dbReference>
<evidence type="ECO:0000256" key="7">
    <source>
        <dbReference type="ARBA" id="ARBA00023136"/>
    </source>
</evidence>
<keyword evidence="4 8" id="KW-0812">Transmembrane</keyword>
<protein>
    <recommendedName>
        <fullName evidence="9">t-SNARE coiled-coil homology domain-containing protein</fullName>
    </recommendedName>
</protein>
<dbReference type="SMART" id="SM00397">
    <property type="entry name" value="t_SNARE"/>
    <property type="match status" value="1"/>
</dbReference>
<evidence type="ECO:0000256" key="4">
    <source>
        <dbReference type="ARBA" id="ARBA00022692"/>
    </source>
</evidence>
<dbReference type="GO" id="GO:0012505">
    <property type="term" value="C:endomembrane system"/>
    <property type="evidence" value="ECO:0007669"/>
    <property type="project" value="TreeGrafter"/>
</dbReference>
<evidence type="ECO:0000259" key="9">
    <source>
        <dbReference type="PROSITE" id="PS50192"/>
    </source>
</evidence>
<dbReference type="SUPFAM" id="SSF47661">
    <property type="entry name" value="t-snare proteins"/>
    <property type="match status" value="1"/>
</dbReference>
<reference evidence="10 11" key="1">
    <citation type="submission" date="2019-01" db="EMBL/GenBank/DDBJ databases">
        <authorList>
            <person name="Sayadi A."/>
        </authorList>
    </citation>
    <scope>NUCLEOTIDE SEQUENCE [LARGE SCALE GENOMIC DNA]</scope>
</reference>
<dbReference type="Pfam" id="PF00804">
    <property type="entry name" value="Syntaxin"/>
    <property type="match status" value="1"/>
</dbReference>
<feature type="transmembrane region" description="Helical" evidence="8">
    <location>
        <begin position="271"/>
        <end position="289"/>
    </location>
</feature>
<dbReference type="Gene3D" id="1.20.58.70">
    <property type="match status" value="1"/>
</dbReference>
<dbReference type="OrthoDB" id="10255013at2759"/>
<keyword evidence="6 8" id="KW-1133">Transmembrane helix</keyword>
<keyword evidence="7 8" id="KW-0472">Membrane</keyword>
<dbReference type="GO" id="GO:0031201">
    <property type="term" value="C:SNARE complex"/>
    <property type="evidence" value="ECO:0007669"/>
    <property type="project" value="TreeGrafter"/>
</dbReference>
<comment type="similarity">
    <text evidence="2">Belongs to the syntaxin family.</text>
</comment>
<sequence length="290" mass="34012">MTKDRLGDLLKAQKNNKNAVEIDVEHENNNDGGRSDLKRTFERAEVISQWLQTVERNVEAIREYSNRINDIKYNQTDLNEKIDALFQNNTSICHKINGKLKEIDEELKQTIEDSAEGRIKIIQYNTLKTRYIEIFKSNNNELENFRNVQKANLDAQLRAKGIRMTDEELVHLLDENTDIQLFTDNIIAETLEAKRALRDIEERHQQLLKIERMLVEVRDLFLQMAILVDTQQELIDRVEYQAQAARDFVAKTPKILQEAKEKKKNYLKCKIYMGITILILVVILLIMLLK</sequence>
<accession>A0A653DUX5</accession>
<dbReference type="Gene3D" id="1.20.5.110">
    <property type="match status" value="1"/>
</dbReference>